<dbReference type="SUPFAM" id="SSF81383">
    <property type="entry name" value="F-box domain"/>
    <property type="match status" value="1"/>
</dbReference>
<dbReference type="InterPro" id="IPR036047">
    <property type="entry name" value="F-box-like_dom_sf"/>
</dbReference>
<dbReference type="GO" id="GO:0005737">
    <property type="term" value="C:cytoplasm"/>
    <property type="evidence" value="ECO:0007669"/>
    <property type="project" value="TreeGrafter"/>
</dbReference>
<evidence type="ECO:0000256" key="5">
    <source>
        <dbReference type="SAM" id="MobiDB-lite"/>
    </source>
</evidence>
<evidence type="ECO:0000256" key="2">
    <source>
        <dbReference type="ARBA" id="ARBA00004906"/>
    </source>
</evidence>
<dbReference type="PROSITE" id="PS50181">
    <property type="entry name" value="FBOX"/>
    <property type="match status" value="1"/>
</dbReference>
<name>A0A914HWZ5_GLORO</name>
<dbReference type="PANTHER" id="PTHR13123:SF7">
    <property type="entry name" value="LD30288P"/>
    <property type="match status" value="1"/>
</dbReference>
<dbReference type="GO" id="GO:0019005">
    <property type="term" value="C:SCF ubiquitin ligase complex"/>
    <property type="evidence" value="ECO:0007669"/>
    <property type="project" value="TreeGrafter"/>
</dbReference>
<evidence type="ECO:0000313" key="8">
    <source>
        <dbReference type="WBParaSite" id="Gr19_v10_g4557.t1"/>
    </source>
</evidence>
<dbReference type="PANTHER" id="PTHR13123">
    <property type="entry name" value="LD30288P"/>
    <property type="match status" value="1"/>
</dbReference>
<reference evidence="8" key="1">
    <citation type="submission" date="2022-11" db="UniProtKB">
        <authorList>
            <consortium name="WormBaseParasite"/>
        </authorList>
    </citation>
    <scope>IDENTIFICATION</scope>
</reference>
<dbReference type="WBParaSite" id="Gr19_v10_g4557.t1">
    <property type="protein sequence ID" value="Gr19_v10_g4557.t1"/>
    <property type="gene ID" value="Gr19_v10_g4557"/>
</dbReference>
<dbReference type="Proteomes" id="UP000887572">
    <property type="component" value="Unplaced"/>
</dbReference>
<sequence length="407" mass="45636">MPFIGKDWRAPGEVWVRVSHTSGWEQCKLRPIQLPATHSIPIPVGSDVQDVGDAMPSPHKRIKNGSGSPPKCFGRHAMLLPSLFDDGEDNGGENCCLDEQNESLLLLDGSPPPANSSDNSASDESESDMAAEEECWEQPHCFVKLRNRTKEFIGCTSMSEAFQRLDLARAVKDIRRFNYICKVVQILVNEKLQNLSAMSRKSLFAIIQAIVLHSVEADVHITTARDILNTFYSGLDSPHVCGSPQLAQRQSDTCSALLDLIANMPPSTLSEANPESITFLDMPKEVLRQILAKLPDHVSILEVAKANETFQALVDCEQKQWRSLCLCHFTQAQIDKHKSSDSVTWRQLFFMLKKYYGLKEVYADLIHICCHCKALFWKDHGHPCVSKETAPSVRVTPQQFVDMLLFL</sequence>
<protein>
    <submittedName>
        <fullName evidence="8">F-box domain-containing protein</fullName>
    </submittedName>
</protein>
<accession>A0A914HWZ5</accession>
<evidence type="ECO:0000256" key="3">
    <source>
        <dbReference type="ARBA" id="ARBA00022786"/>
    </source>
</evidence>
<dbReference type="InterPro" id="IPR001810">
    <property type="entry name" value="F-box_dom"/>
</dbReference>
<evidence type="ECO:0000256" key="1">
    <source>
        <dbReference type="ARBA" id="ARBA00004123"/>
    </source>
</evidence>
<keyword evidence="3" id="KW-0833">Ubl conjugation pathway</keyword>
<feature type="compositionally biased region" description="Acidic residues" evidence="5">
    <location>
        <begin position="121"/>
        <end position="130"/>
    </location>
</feature>
<feature type="domain" description="F-box" evidence="6">
    <location>
        <begin position="276"/>
        <end position="324"/>
    </location>
</feature>
<feature type="region of interest" description="Disordered" evidence="5">
    <location>
        <begin position="107"/>
        <end position="130"/>
    </location>
</feature>
<dbReference type="InterPro" id="IPR040394">
    <property type="entry name" value="FBX25/32"/>
</dbReference>
<keyword evidence="7" id="KW-1185">Reference proteome</keyword>
<dbReference type="GO" id="GO:0016567">
    <property type="term" value="P:protein ubiquitination"/>
    <property type="evidence" value="ECO:0007669"/>
    <property type="project" value="TreeGrafter"/>
</dbReference>
<organism evidence="7 8">
    <name type="scientific">Globodera rostochiensis</name>
    <name type="common">Golden nematode worm</name>
    <name type="synonym">Heterodera rostochiensis</name>
    <dbReference type="NCBI Taxonomy" id="31243"/>
    <lineage>
        <taxon>Eukaryota</taxon>
        <taxon>Metazoa</taxon>
        <taxon>Ecdysozoa</taxon>
        <taxon>Nematoda</taxon>
        <taxon>Chromadorea</taxon>
        <taxon>Rhabditida</taxon>
        <taxon>Tylenchina</taxon>
        <taxon>Tylenchomorpha</taxon>
        <taxon>Tylenchoidea</taxon>
        <taxon>Heteroderidae</taxon>
        <taxon>Heteroderinae</taxon>
        <taxon>Globodera</taxon>
    </lineage>
</organism>
<comment type="subcellular location">
    <subcellularLocation>
        <location evidence="1">Nucleus</location>
    </subcellularLocation>
</comment>
<comment type="pathway">
    <text evidence="2">Protein modification; protein ubiquitination.</text>
</comment>
<evidence type="ECO:0000259" key="6">
    <source>
        <dbReference type="PROSITE" id="PS50181"/>
    </source>
</evidence>
<keyword evidence="4" id="KW-0539">Nucleus</keyword>
<evidence type="ECO:0000313" key="7">
    <source>
        <dbReference type="Proteomes" id="UP000887572"/>
    </source>
</evidence>
<dbReference type="GO" id="GO:0005634">
    <property type="term" value="C:nucleus"/>
    <property type="evidence" value="ECO:0007669"/>
    <property type="project" value="UniProtKB-SubCell"/>
</dbReference>
<dbReference type="AlphaFoldDB" id="A0A914HWZ5"/>
<proteinExistence type="predicted"/>
<evidence type="ECO:0000256" key="4">
    <source>
        <dbReference type="ARBA" id="ARBA00023242"/>
    </source>
</evidence>